<name>A0ABW5J312_9BACT</name>
<evidence type="ECO:0000313" key="2">
    <source>
        <dbReference type="EMBL" id="MFD2519883.1"/>
    </source>
</evidence>
<evidence type="ECO:0000313" key="3">
    <source>
        <dbReference type="Proteomes" id="UP001597510"/>
    </source>
</evidence>
<protein>
    <recommendedName>
        <fullName evidence="4">Zinc finger C3HC4 RING-type domain-containing protein</fullName>
    </recommendedName>
</protein>
<evidence type="ECO:0008006" key="4">
    <source>
        <dbReference type="Google" id="ProtNLM"/>
    </source>
</evidence>
<dbReference type="Proteomes" id="UP001597510">
    <property type="component" value="Unassembled WGS sequence"/>
</dbReference>
<comment type="caution">
    <text evidence="2">The sequence shown here is derived from an EMBL/GenBank/DDBJ whole genome shotgun (WGS) entry which is preliminary data.</text>
</comment>
<gene>
    <name evidence="2" type="ORF">ACFSR2_03240</name>
</gene>
<proteinExistence type="predicted"/>
<reference evidence="3" key="1">
    <citation type="journal article" date="2019" name="Int. J. Syst. Evol. Microbiol.">
        <title>The Global Catalogue of Microorganisms (GCM) 10K type strain sequencing project: providing services to taxonomists for standard genome sequencing and annotation.</title>
        <authorList>
            <consortium name="The Broad Institute Genomics Platform"/>
            <consortium name="The Broad Institute Genome Sequencing Center for Infectious Disease"/>
            <person name="Wu L."/>
            <person name="Ma J."/>
        </authorList>
    </citation>
    <scope>NUCLEOTIDE SEQUENCE [LARGE SCALE GENOMIC DNA]</scope>
    <source>
        <strain evidence="3">KCTC 52344</strain>
    </source>
</reference>
<keyword evidence="3" id="KW-1185">Reference proteome</keyword>
<feature type="transmembrane region" description="Helical" evidence="1">
    <location>
        <begin position="7"/>
        <end position="26"/>
    </location>
</feature>
<sequence>MKFCQHTFCSTCIFSTFKLILFPSFFY</sequence>
<evidence type="ECO:0000256" key="1">
    <source>
        <dbReference type="SAM" id="Phobius"/>
    </source>
</evidence>
<keyword evidence="1" id="KW-0472">Membrane</keyword>
<dbReference type="RefSeq" id="WP_379976661.1">
    <property type="nucleotide sequence ID" value="NZ_JBHULC010000004.1"/>
</dbReference>
<keyword evidence="1" id="KW-0812">Transmembrane</keyword>
<organism evidence="2 3">
    <name type="scientific">Emticicia soli</name>
    <dbReference type="NCBI Taxonomy" id="2027878"/>
    <lineage>
        <taxon>Bacteria</taxon>
        <taxon>Pseudomonadati</taxon>
        <taxon>Bacteroidota</taxon>
        <taxon>Cytophagia</taxon>
        <taxon>Cytophagales</taxon>
        <taxon>Leadbetterellaceae</taxon>
        <taxon>Emticicia</taxon>
    </lineage>
</organism>
<keyword evidence="1" id="KW-1133">Transmembrane helix</keyword>
<accession>A0ABW5J312</accession>
<dbReference type="EMBL" id="JBHULC010000004">
    <property type="protein sequence ID" value="MFD2519883.1"/>
    <property type="molecule type" value="Genomic_DNA"/>
</dbReference>